<accession>A0ABD6BCV7</accession>
<dbReference type="Proteomes" id="UP001597076">
    <property type="component" value="Unassembled WGS sequence"/>
</dbReference>
<dbReference type="EMBL" id="JBHUDI010000002">
    <property type="protein sequence ID" value="MFD1562509.1"/>
    <property type="molecule type" value="Genomic_DNA"/>
</dbReference>
<dbReference type="Pfam" id="PF19098">
    <property type="entry name" value="DUF5785"/>
    <property type="match status" value="1"/>
</dbReference>
<evidence type="ECO:0000313" key="1">
    <source>
        <dbReference type="EMBL" id="MFD1562509.1"/>
    </source>
</evidence>
<gene>
    <name evidence="1" type="ORF">ACFR99_02865</name>
</gene>
<protein>
    <submittedName>
        <fullName evidence="1">DUF5785 family protein</fullName>
    </submittedName>
</protein>
<organism evidence="1 2">
    <name type="scientific">Haloarchaeobius amylolyticus</name>
    <dbReference type="NCBI Taxonomy" id="1198296"/>
    <lineage>
        <taxon>Archaea</taxon>
        <taxon>Methanobacteriati</taxon>
        <taxon>Methanobacteriota</taxon>
        <taxon>Stenosarchaea group</taxon>
        <taxon>Halobacteria</taxon>
        <taxon>Halobacteriales</taxon>
        <taxon>Halorubellaceae</taxon>
        <taxon>Haloarchaeobius</taxon>
    </lineage>
</organism>
<dbReference type="AlphaFoldDB" id="A0ABD6BCV7"/>
<evidence type="ECO:0000313" key="2">
    <source>
        <dbReference type="Proteomes" id="UP001597076"/>
    </source>
</evidence>
<dbReference type="InterPro" id="IPR043903">
    <property type="entry name" value="DUF5785"/>
</dbReference>
<dbReference type="RefSeq" id="WP_390284210.1">
    <property type="nucleotide sequence ID" value="NZ_JBHUDI010000002.1"/>
</dbReference>
<proteinExistence type="predicted"/>
<name>A0ABD6BCV7_9EURY</name>
<comment type="caution">
    <text evidence="1">The sequence shown here is derived from an EMBL/GenBank/DDBJ whole genome shotgun (WGS) entry which is preliminary data.</text>
</comment>
<sequence>MTGSWIGPLSERVEYVVPEKFETMVDIHRAVGNAMRAGDFWESSPTGAQPTEKHA</sequence>
<keyword evidence="2" id="KW-1185">Reference proteome</keyword>
<reference evidence="1 2" key="1">
    <citation type="journal article" date="2019" name="Int. J. Syst. Evol. Microbiol.">
        <title>The Global Catalogue of Microorganisms (GCM) 10K type strain sequencing project: providing services to taxonomists for standard genome sequencing and annotation.</title>
        <authorList>
            <consortium name="The Broad Institute Genomics Platform"/>
            <consortium name="The Broad Institute Genome Sequencing Center for Infectious Disease"/>
            <person name="Wu L."/>
            <person name="Ma J."/>
        </authorList>
    </citation>
    <scope>NUCLEOTIDE SEQUENCE [LARGE SCALE GENOMIC DNA]</scope>
    <source>
        <strain evidence="1 2">CGMCC 1.12230</strain>
    </source>
</reference>